<dbReference type="Gene3D" id="3.30.300.30">
    <property type="match status" value="1"/>
</dbReference>
<dbReference type="PANTHER" id="PTHR22754:SF32">
    <property type="entry name" value="DISCO-INTERACTING PROTEIN 2"/>
    <property type="match status" value="1"/>
</dbReference>
<evidence type="ECO:0000259" key="1">
    <source>
        <dbReference type="Pfam" id="PF00501"/>
    </source>
</evidence>
<dbReference type="Proteomes" id="UP000279833">
    <property type="component" value="Unassembled WGS sequence"/>
</dbReference>
<evidence type="ECO:0000313" key="3">
    <source>
        <dbReference type="Proteomes" id="UP000279833"/>
    </source>
</evidence>
<dbReference type="SUPFAM" id="SSF56801">
    <property type="entry name" value="Acetyl-CoA synthetase-like"/>
    <property type="match status" value="1"/>
</dbReference>
<dbReference type="InterPro" id="IPR045851">
    <property type="entry name" value="AMP-bd_C_sf"/>
</dbReference>
<reference evidence="4" key="1">
    <citation type="submission" date="2016-06" db="UniProtKB">
        <authorList>
            <consortium name="WormBaseParasite"/>
        </authorList>
    </citation>
    <scope>IDENTIFICATION</scope>
</reference>
<accession>A0A183JD03</accession>
<evidence type="ECO:0000313" key="2">
    <source>
        <dbReference type="EMBL" id="VDO62453.1"/>
    </source>
</evidence>
<dbReference type="WBParaSite" id="SCUD_0000056101-mRNA-1">
    <property type="protein sequence ID" value="SCUD_0000056101-mRNA-1"/>
    <property type="gene ID" value="SCUD_0000056101"/>
</dbReference>
<keyword evidence="3" id="KW-1185">Reference proteome</keyword>
<dbReference type="InterPro" id="IPR042099">
    <property type="entry name" value="ANL_N_sf"/>
</dbReference>
<dbReference type="Pfam" id="PF00501">
    <property type="entry name" value="AMP-binding"/>
    <property type="match status" value="1"/>
</dbReference>
<sequence>MGFLLGSQDARIVLASEQCYKALQRGPNGEILSFSGWPRVTWINTDHHASGTKPPKDWTPPDRLTNDATMYLEYTFSKDGSVHGVMISRRAALSHCRALTVACNYSEEDVVVCVVDCRRQIGLWHAVLTSVFNGLHVIFVPYSVMQIDPGSWLRMVTKYRATVAIVKSRDMHWALLAERDHPNVNLSSLRMLLVADGSNPWSLNSCDSFTQKFRSRGFCPEAICPCAGSSETLTLCLRRPPHQMNSVNGKIFISIHSLTYGVVRVDTEDSLTSLTLQDCGQVLPGASAVVIRLGPKPILCQTDEVGEICLSSDCTGSGYWGLRGQTDAHFHVEPIHEDGSPYTRSGLMGFPGPASSVSESRRHNADDIIATVLAVQPTKIIYRGRIAVFSVDLLKDERLVIVAELRQGYSDEAAFTWMSLVLQAVDSIHQVSVYCLALVHQNTLPKVSFICILLVLYFPLVYALRGMTLKALGASPKVNINTDTSTSSWSV</sequence>
<gene>
    <name evidence="2" type="ORF">SCUD_LOCUS562</name>
</gene>
<dbReference type="EMBL" id="UZAK01000386">
    <property type="protein sequence ID" value="VDO62453.1"/>
    <property type="molecule type" value="Genomic_DNA"/>
</dbReference>
<dbReference type="InterPro" id="IPR000873">
    <property type="entry name" value="AMP-dep_synth/lig_dom"/>
</dbReference>
<name>A0A183JD03_9TREM</name>
<organism evidence="4">
    <name type="scientific">Schistosoma curassoni</name>
    <dbReference type="NCBI Taxonomy" id="6186"/>
    <lineage>
        <taxon>Eukaryota</taxon>
        <taxon>Metazoa</taxon>
        <taxon>Spiralia</taxon>
        <taxon>Lophotrochozoa</taxon>
        <taxon>Platyhelminthes</taxon>
        <taxon>Trematoda</taxon>
        <taxon>Digenea</taxon>
        <taxon>Strigeidida</taxon>
        <taxon>Schistosomatoidea</taxon>
        <taxon>Schistosomatidae</taxon>
        <taxon>Schistosoma</taxon>
    </lineage>
</organism>
<evidence type="ECO:0000313" key="4">
    <source>
        <dbReference type="WBParaSite" id="SCUD_0000056101-mRNA-1"/>
    </source>
</evidence>
<feature type="domain" description="AMP-dependent synthetase/ligase" evidence="1">
    <location>
        <begin position="52"/>
        <end position="320"/>
    </location>
</feature>
<protein>
    <submittedName>
        <fullName evidence="4">AMP-binding domain-containing protein</fullName>
    </submittedName>
</protein>
<dbReference type="PANTHER" id="PTHR22754">
    <property type="entry name" value="DISCO-INTERACTING PROTEIN 2 DIP2 -RELATED"/>
    <property type="match status" value="1"/>
</dbReference>
<dbReference type="STRING" id="6186.A0A183JD03"/>
<dbReference type="AlphaFoldDB" id="A0A183JD03"/>
<reference evidence="2 3" key="2">
    <citation type="submission" date="2018-11" db="EMBL/GenBank/DDBJ databases">
        <authorList>
            <consortium name="Pathogen Informatics"/>
        </authorList>
    </citation>
    <scope>NUCLEOTIDE SEQUENCE [LARGE SCALE GENOMIC DNA]</scope>
    <source>
        <strain evidence="2">Dakar</strain>
        <strain evidence="3">Dakar, Senegal</strain>
    </source>
</reference>
<dbReference type="Gene3D" id="3.40.50.12780">
    <property type="entry name" value="N-terminal domain of ligase-like"/>
    <property type="match status" value="1"/>
</dbReference>
<proteinExistence type="predicted"/>